<dbReference type="Pfam" id="PF07670">
    <property type="entry name" value="Gate"/>
    <property type="match status" value="2"/>
</dbReference>
<keyword evidence="7 14" id="KW-0547">Nucleotide-binding</keyword>
<dbReference type="InterPro" id="IPR011640">
    <property type="entry name" value="Fe2_transport_prot_B_C"/>
</dbReference>
<feature type="binding site" evidence="15">
    <location>
        <position position="40"/>
    </location>
    <ligand>
        <name>Mg(2+)</name>
        <dbReference type="ChEBI" id="CHEBI:18420"/>
        <label>2</label>
    </ligand>
</feature>
<dbReference type="Proteomes" id="UP000176944">
    <property type="component" value="Chromosome"/>
</dbReference>
<comment type="similarity">
    <text evidence="16">Belongs to the TRAFAC class TrmE-Era-EngA-EngB-Septin-like GTPase superfamily. FeoB GTPase (TC 9.A.8) family.</text>
</comment>
<evidence type="ECO:0000256" key="2">
    <source>
        <dbReference type="ARBA" id="ARBA00004651"/>
    </source>
</evidence>
<keyword evidence="5 16" id="KW-0410">Iron transport</keyword>
<feature type="transmembrane region" description="Helical" evidence="16">
    <location>
        <begin position="559"/>
        <end position="581"/>
    </location>
</feature>
<feature type="binding site" evidence="14">
    <location>
        <begin position="131"/>
        <end position="134"/>
    </location>
    <ligand>
        <name>GTP</name>
        <dbReference type="ChEBI" id="CHEBI:37565"/>
        <label>1</label>
    </ligand>
</feature>
<keyword evidence="9 16" id="KW-0408">Iron</keyword>
<dbReference type="GO" id="GO:0046872">
    <property type="term" value="F:metal ion binding"/>
    <property type="evidence" value="ECO:0007669"/>
    <property type="project" value="UniProtKB-KW"/>
</dbReference>
<sequence length="617" mass="68057">MTSCHNTSTAVIEDSKAVKRVALLGMPNTGKSTFFNRITGTTAHVGNWPGITVDLLQANVQLNGEPTEFVDLPGIYDLNGFSDDEKIVQTFLENFAVDLFIIVLNASQIDRQIRLALQVKTLGLPAVVMLNMADEAKQYGVKINTEKLSDNFDMPVFLISAKYGDGYMRAYLEISKTLNAQEESINRDNRIDNLKTRLSEHSSISTKEIESVLNGAVEIPSEMAVNLTARIDKFLLHPILGLPLFFLGMFLVFWVVWTVGLPSQDLMDDMTGWIQGAIIEPVIQPLPTVIQDFLINGIWNGLATVASFVPLIVLFFILMAILEDSGYLSRSAYLMDIFMERLGLDGRSFVMQMMGFGCNVPALMGTRVMRSQALRLLTMLVIPFALCAARLQVFVFIIAAVFPHGNGALVLFSLYLLSFVAAIVTAALFQGVFKNEEPFIIELPPYRIPTLKQVLLRGWGEVKEFLQRASGFITFGCVAVWFITNLPPGATGLDTIGGQIGQFLSPVMNPIGINPHLTLALIFGFIAKEIVIGSLAVIYGLNSVAVSQQITDTVTFIQGYSFCIFCLIYTPCLTTIVTLFNEAKSWKFTLFSLVFSLGLAWVASLIFYQGALALGFQ</sequence>
<evidence type="ECO:0000256" key="4">
    <source>
        <dbReference type="ARBA" id="ARBA00022475"/>
    </source>
</evidence>
<evidence type="ECO:0000256" key="11">
    <source>
        <dbReference type="ARBA" id="ARBA00023134"/>
    </source>
</evidence>
<dbReference type="InterPro" id="IPR003373">
    <property type="entry name" value="Fe2_transport_prot-B"/>
</dbReference>
<dbReference type="Gene3D" id="3.40.50.300">
    <property type="entry name" value="P-loop containing nucleotide triphosphate hydrolases"/>
    <property type="match status" value="1"/>
</dbReference>
<dbReference type="GO" id="GO:0005525">
    <property type="term" value="F:GTP binding"/>
    <property type="evidence" value="ECO:0007669"/>
    <property type="project" value="UniProtKB-KW"/>
</dbReference>
<comment type="function">
    <text evidence="1 16">Probable transporter of a GTP-driven Fe(2+) uptake system.</text>
</comment>
<keyword evidence="12 16" id="KW-0472">Membrane</keyword>
<feature type="binding site" evidence="15">
    <location>
        <position position="39"/>
    </location>
    <ligand>
        <name>Mg(2+)</name>
        <dbReference type="ChEBI" id="CHEBI:18420"/>
        <label>2</label>
    </ligand>
</feature>
<dbReference type="PANTHER" id="PTHR43185">
    <property type="entry name" value="FERROUS IRON TRANSPORT PROTEIN B"/>
    <property type="match status" value="1"/>
</dbReference>
<feature type="transmembrane region" description="Helical" evidence="16">
    <location>
        <begin position="588"/>
        <end position="608"/>
    </location>
</feature>
<dbReference type="Pfam" id="PF07664">
    <property type="entry name" value="FeoB_C"/>
    <property type="match status" value="1"/>
</dbReference>
<evidence type="ECO:0000259" key="17">
    <source>
        <dbReference type="PROSITE" id="PS51711"/>
    </source>
</evidence>
<dbReference type="Pfam" id="PF02421">
    <property type="entry name" value="FeoB_N"/>
    <property type="match status" value="1"/>
</dbReference>
<evidence type="ECO:0000256" key="13">
    <source>
        <dbReference type="NCBIfam" id="TIGR00437"/>
    </source>
</evidence>
<dbReference type="NCBIfam" id="TIGR00437">
    <property type="entry name" value="feoB"/>
    <property type="match status" value="1"/>
</dbReference>
<keyword evidence="15" id="KW-0479">Metal-binding</keyword>
<dbReference type="InterPro" id="IPR027417">
    <property type="entry name" value="P-loop_NTPase"/>
</dbReference>
<evidence type="ECO:0000256" key="15">
    <source>
        <dbReference type="PIRSR" id="PIRSR603373-2"/>
    </source>
</evidence>
<comment type="subcellular location">
    <subcellularLocation>
        <location evidence="16">Cell inner membrane</location>
        <topology evidence="16">Multi-pass membrane protein</topology>
    </subcellularLocation>
    <subcellularLocation>
        <location evidence="2">Cell membrane</location>
        <topology evidence="2">Multi-pass membrane protein</topology>
    </subcellularLocation>
</comment>
<keyword evidence="10" id="KW-0406">Ion transport</keyword>
<reference evidence="19" key="1">
    <citation type="submission" date="2016-10" db="EMBL/GenBank/DDBJ databases">
        <title>Comparative genomics uncovers the prolific and rare metabolic potential of the cyanobacterial genus Moorea.</title>
        <authorList>
            <person name="Leao T."/>
            <person name="Castelao G."/>
            <person name="Korobeynikov A."/>
            <person name="Monroe E.A."/>
            <person name="Podell S."/>
            <person name="Glukhov E."/>
            <person name="Allen E."/>
            <person name="Gerwick W.H."/>
            <person name="Gerwick L."/>
        </authorList>
    </citation>
    <scope>NUCLEOTIDE SEQUENCE [LARGE SCALE GENOMIC DNA]</scope>
    <source>
        <strain evidence="19">JHB</strain>
    </source>
</reference>
<dbReference type="InterPro" id="IPR030389">
    <property type="entry name" value="G_FEOB_dom"/>
</dbReference>
<name>A0A1D9FXW1_MOOP1</name>
<organism evidence="18 19">
    <name type="scientific">Moorena producens (strain JHB)</name>
    <dbReference type="NCBI Taxonomy" id="1454205"/>
    <lineage>
        <taxon>Bacteria</taxon>
        <taxon>Bacillati</taxon>
        <taxon>Cyanobacteriota</taxon>
        <taxon>Cyanophyceae</taxon>
        <taxon>Coleofasciculales</taxon>
        <taxon>Coleofasciculaceae</taxon>
        <taxon>Moorena</taxon>
    </lineage>
</organism>
<evidence type="ECO:0000256" key="7">
    <source>
        <dbReference type="ARBA" id="ARBA00022741"/>
    </source>
</evidence>
<evidence type="ECO:0000313" key="18">
    <source>
        <dbReference type="EMBL" id="AOY80209.1"/>
    </source>
</evidence>
<feature type="transmembrane region" description="Helical" evidence="16">
    <location>
        <begin position="408"/>
        <end position="429"/>
    </location>
</feature>
<proteinExistence type="inferred from homology"/>
<feature type="transmembrane region" description="Helical" evidence="16">
    <location>
        <begin position="298"/>
        <end position="322"/>
    </location>
</feature>
<gene>
    <name evidence="18" type="primary">feoB</name>
    <name evidence="18" type="ORF">BJP36_10030</name>
</gene>
<feature type="domain" description="FeoB-type G" evidence="17">
    <location>
        <begin position="18"/>
        <end position="180"/>
    </location>
</feature>
<evidence type="ECO:0000256" key="5">
    <source>
        <dbReference type="ARBA" id="ARBA00022496"/>
    </source>
</evidence>
<evidence type="ECO:0000313" key="19">
    <source>
        <dbReference type="Proteomes" id="UP000176944"/>
    </source>
</evidence>
<dbReference type="InterPro" id="IPR050860">
    <property type="entry name" value="FeoB_GTPase"/>
</dbReference>
<feature type="transmembrane region" description="Helical" evidence="16">
    <location>
        <begin position="517"/>
        <end position="539"/>
    </location>
</feature>
<keyword evidence="4" id="KW-1003">Cell membrane</keyword>
<feature type="binding site" evidence="15">
    <location>
        <position position="36"/>
    </location>
    <ligand>
        <name>Mg(2+)</name>
        <dbReference type="ChEBI" id="CHEBI:18420"/>
        <label>2</label>
    </ligand>
</feature>
<feature type="transmembrane region" description="Helical" evidence="16">
    <location>
        <begin position="234"/>
        <end position="257"/>
    </location>
</feature>
<dbReference type="GO" id="GO:0015093">
    <property type="term" value="F:ferrous iron transmembrane transporter activity"/>
    <property type="evidence" value="ECO:0007669"/>
    <property type="project" value="UniProtKB-UniRule"/>
</dbReference>
<dbReference type="EMBL" id="CP017708">
    <property type="protein sequence ID" value="AOY80209.1"/>
    <property type="molecule type" value="Genomic_DNA"/>
</dbReference>
<dbReference type="GO" id="GO:0005886">
    <property type="term" value="C:plasma membrane"/>
    <property type="evidence" value="ECO:0007669"/>
    <property type="project" value="UniProtKB-SubCell"/>
</dbReference>
<evidence type="ECO:0000256" key="6">
    <source>
        <dbReference type="ARBA" id="ARBA00022692"/>
    </source>
</evidence>
<keyword evidence="3 16" id="KW-0813">Transport</keyword>
<dbReference type="CDD" id="cd01879">
    <property type="entry name" value="FeoB"/>
    <property type="match status" value="1"/>
</dbReference>
<evidence type="ECO:0000256" key="16">
    <source>
        <dbReference type="RuleBase" id="RU362098"/>
    </source>
</evidence>
<keyword evidence="8 16" id="KW-1133">Transmembrane helix</keyword>
<feature type="binding site" evidence="14">
    <location>
        <begin position="50"/>
        <end position="54"/>
    </location>
    <ligand>
        <name>GTP</name>
        <dbReference type="ChEBI" id="CHEBI:37565"/>
        <label>1</label>
    </ligand>
</feature>
<feature type="binding site" evidence="14">
    <location>
        <begin position="25"/>
        <end position="32"/>
    </location>
    <ligand>
        <name>GTP</name>
        <dbReference type="ChEBI" id="CHEBI:37565"/>
        <label>1</label>
    </ligand>
</feature>
<comment type="caution">
    <text evidence="16">Lacks conserved residue(s) required for the propagation of feature annotation.</text>
</comment>
<dbReference type="AlphaFoldDB" id="A0A1D9FXW1"/>
<keyword evidence="6 16" id="KW-0812">Transmembrane</keyword>
<dbReference type="PROSITE" id="PS51711">
    <property type="entry name" value="G_FEOB"/>
    <property type="match status" value="1"/>
</dbReference>
<evidence type="ECO:0000256" key="10">
    <source>
        <dbReference type="ARBA" id="ARBA00023065"/>
    </source>
</evidence>
<evidence type="ECO:0000256" key="3">
    <source>
        <dbReference type="ARBA" id="ARBA00022448"/>
    </source>
</evidence>
<dbReference type="NCBIfam" id="TIGR00231">
    <property type="entry name" value="small_GTP"/>
    <property type="match status" value="1"/>
</dbReference>
<protein>
    <recommendedName>
        <fullName evidence="13 16">Ferrous iron transport protein B</fullName>
    </recommendedName>
</protein>
<dbReference type="PANTHER" id="PTHR43185:SF1">
    <property type="entry name" value="FE(2+) TRANSPORTER FEOB"/>
    <property type="match status" value="1"/>
</dbReference>
<dbReference type="SUPFAM" id="SSF52540">
    <property type="entry name" value="P-loop containing nucleoside triphosphate hydrolases"/>
    <property type="match status" value="1"/>
</dbReference>
<keyword evidence="11 14" id="KW-0342">GTP-binding</keyword>
<accession>A0A1D9FXW1</accession>
<evidence type="ECO:0000256" key="8">
    <source>
        <dbReference type="ARBA" id="ARBA00022989"/>
    </source>
</evidence>
<feature type="binding site" evidence="14">
    <location>
        <begin position="71"/>
        <end position="74"/>
    </location>
    <ligand>
        <name>GTP</name>
        <dbReference type="ChEBI" id="CHEBI:37565"/>
        <label>1</label>
    </ligand>
</feature>
<dbReference type="InterPro" id="IPR005225">
    <property type="entry name" value="Small_GTP-bd"/>
</dbReference>
<evidence type="ECO:0000256" key="1">
    <source>
        <dbReference type="ARBA" id="ARBA00003926"/>
    </source>
</evidence>
<evidence type="ECO:0000256" key="9">
    <source>
        <dbReference type="ARBA" id="ARBA00023004"/>
    </source>
</evidence>
<evidence type="ECO:0000256" key="14">
    <source>
        <dbReference type="PIRSR" id="PIRSR603373-1"/>
    </source>
</evidence>
<feature type="transmembrane region" description="Helical" evidence="16">
    <location>
        <begin position="376"/>
        <end position="402"/>
    </location>
</feature>
<evidence type="ECO:0000256" key="12">
    <source>
        <dbReference type="ARBA" id="ARBA00023136"/>
    </source>
</evidence>
<dbReference type="InterPro" id="IPR011642">
    <property type="entry name" value="Gate_dom"/>
</dbReference>
<keyword evidence="15" id="KW-0460">Magnesium</keyword>